<evidence type="ECO:0000313" key="3">
    <source>
        <dbReference type="EMBL" id="KAJ9184848.1"/>
    </source>
</evidence>
<feature type="compositionally biased region" description="Polar residues" evidence="2">
    <location>
        <begin position="16"/>
        <end position="27"/>
    </location>
</feature>
<feature type="coiled-coil region" evidence="1">
    <location>
        <begin position="160"/>
        <end position="191"/>
    </location>
</feature>
<name>A0ABQ9MXY1_HEVBR</name>
<keyword evidence="4" id="KW-1185">Reference proteome</keyword>
<evidence type="ECO:0000256" key="1">
    <source>
        <dbReference type="SAM" id="Coils"/>
    </source>
</evidence>
<dbReference type="Proteomes" id="UP001174677">
    <property type="component" value="Chromosome 3"/>
</dbReference>
<keyword evidence="1" id="KW-0175">Coiled coil</keyword>
<protein>
    <submittedName>
        <fullName evidence="3">Uncharacterized protein</fullName>
    </submittedName>
</protein>
<organism evidence="3 4">
    <name type="scientific">Hevea brasiliensis</name>
    <name type="common">Para rubber tree</name>
    <name type="synonym">Siphonia brasiliensis</name>
    <dbReference type="NCBI Taxonomy" id="3981"/>
    <lineage>
        <taxon>Eukaryota</taxon>
        <taxon>Viridiplantae</taxon>
        <taxon>Streptophyta</taxon>
        <taxon>Embryophyta</taxon>
        <taxon>Tracheophyta</taxon>
        <taxon>Spermatophyta</taxon>
        <taxon>Magnoliopsida</taxon>
        <taxon>eudicotyledons</taxon>
        <taxon>Gunneridae</taxon>
        <taxon>Pentapetalae</taxon>
        <taxon>rosids</taxon>
        <taxon>fabids</taxon>
        <taxon>Malpighiales</taxon>
        <taxon>Euphorbiaceae</taxon>
        <taxon>Crotonoideae</taxon>
        <taxon>Micrandreae</taxon>
        <taxon>Hevea</taxon>
    </lineage>
</organism>
<reference evidence="3" key="1">
    <citation type="journal article" date="2023" name="Plant Biotechnol. J.">
        <title>Chromosome-level wild Hevea brasiliensis genome provides new tools for genomic-assisted breeding and valuable loci to elevate rubber yield.</title>
        <authorList>
            <person name="Cheng H."/>
            <person name="Song X."/>
            <person name="Hu Y."/>
            <person name="Wu T."/>
            <person name="Yang Q."/>
            <person name="An Z."/>
            <person name="Feng S."/>
            <person name="Deng Z."/>
            <person name="Wu W."/>
            <person name="Zeng X."/>
            <person name="Tu M."/>
            <person name="Wang X."/>
            <person name="Huang H."/>
        </authorList>
    </citation>
    <scope>NUCLEOTIDE SEQUENCE</scope>
    <source>
        <strain evidence="3">MT/VB/25A 57/8</strain>
    </source>
</reference>
<comment type="caution">
    <text evidence="3">The sequence shown here is derived from an EMBL/GenBank/DDBJ whole genome shotgun (WGS) entry which is preliminary data.</text>
</comment>
<accession>A0ABQ9MXY1</accession>
<evidence type="ECO:0000256" key="2">
    <source>
        <dbReference type="SAM" id="MobiDB-lite"/>
    </source>
</evidence>
<gene>
    <name evidence="3" type="ORF">P3X46_004534</name>
</gene>
<proteinExistence type="predicted"/>
<evidence type="ECO:0000313" key="4">
    <source>
        <dbReference type="Proteomes" id="UP001174677"/>
    </source>
</evidence>
<feature type="region of interest" description="Disordered" evidence="2">
    <location>
        <begin position="1"/>
        <end position="31"/>
    </location>
</feature>
<sequence length="224" mass="25784">MDGLENAPRSLHESAVLSSQDSHPSFESESDSLGRRRLQLCDGKPLYISKETWAKFEQHWNDPKVIQWLEIYSKNRRGAANAHGPSTHIGRSITYAEWSDKLELTLTTPDNINKNQLYLDVVGGGEKRRKVYGLGSELSTFYPLVGASSSKVSTSYNYQNVALQRREQELEKQLEDERQVMTERMDQMKLEMEMNMECMRSSMIEEMMRLVRDLPTLLPPPPQN</sequence>
<dbReference type="EMBL" id="JARPOI010000003">
    <property type="protein sequence ID" value="KAJ9184848.1"/>
    <property type="molecule type" value="Genomic_DNA"/>
</dbReference>